<reference evidence="3" key="1">
    <citation type="journal article" date="2019" name="Int. J. Syst. Evol. Microbiol.">
        <title>The Global Catalogue of Microorganisms (GCM) 10K type strain sequencing project: providing services to taxonomists for standard genome sequencing and annotation.</title>
        <authorList>
            <consortium name="The Broad Institute Genomics Platform"/>
            <consortium name="The Broad Institute Genome Sequencing Center for Infectious Disease"/>
            <person name="Wu L."/>
            <person name="Ma J."/>
        </authorList>
    </citation>
    <scope>NUCLEOTIDE SEQUENCE [LARGE SCALE GENOMIC DNA]</scope>
    <source>
        <strain evidence="3">JCM 17626</strain>
    </source>
</reference>
<dbReference type="Pfam" id="PF13595">
    <property type="entry name" value="DUF4138"/>
    <property type="match status" value="1"/>
</dbReference>
<dbReference type="EMBL" id="BAABBY010000001">
    <property type="protein sequence ID" value="GAA4196290.1"/>
    <property type="molecule type" value="Genomic_DNA"/>
</dbReference>
<organism evidence="2 3">
    <name type="scientific">Pedobacter jeongneungensis</name>
    <dbReference type="NCBI Taxonomy" id="947309"/>
    <lineage>
        <taxon>Bacteria</taxon>
        <taxon>Pseudomonadati</taxon>
        <taxon>Bacteroidota</taxon>
        <taxon>Sphingobacteriia</taxon>
        <taxon>Sphingobacteriales</taxon>
        <taxon>Sphingobacteriaceae</taxon>
        <taxon>Pedobacter</taxon>
    </lineage>
</organism>
<name>A0ABP8B2C2_9SPHI</name>
<sequence length="279" mass="30967">MKKILFLAQIFLSSLALYAQVPHSVTVADIPVIGISGSVSLHFISPEKISYVDLSSSSLIGDLPEKNILRIKAIPDSVAALSSSGDAGLVTIVGETFIAQYRLSFLSPASPELISTQIDIVPTYMRSLDISGIGLSQNEMKSNALSLLKRRGDSRIKKESAFGISLVVNRVYTLSDCILLDLSFQNSTNLIFDVDELRFKIADRKINKSTNVQSIELKPVFQLYPFERFSKSYRNIYILKKTTFPGDKELSIELSEKQISGRNLRASLRYSDILNADTF</sequence>
<evidence type="ECO:0000256" key="1">
    <source>
        <dbReference type="SAM" id="SignalP"/>
    </source>
</evidence>
<dbReference type="Proteomes" id="UP001501772">
    <property type="component" value="Unassembled WGS sequence"/>
</dbReference>
<proteinExistence type="predicted"/>
<accession>A0ABP8B2C2</accession>
<dbReference type="RefSeq" id="WP_344848486.1">
    <property type="nucleotide sequence ID" value="NZ_BAABBY010000001.1"/>
</dbReference>
<keyword evidence="3" id="KW-1185">Reference proteome</keyword>
<protein>
    <submittedName>
        <fullName evidence="2">Conjugative transposon protein TraN</fullName>
    </submittedName>
</protein>
<feature type="chain" id="PRO_5047283184" evidence="1">
    <location>
        <begin position="20"/>
        <end position="279"/>
    </location>
</feature>
<gene>
    <name evidence="2" type="primary">traN</name>
    <name evidence="2" type="ORF">GCM10022289_01770</name>
</gene>
<evidence type="ECO:0000313" key="3">
    <source>
        <dbReference type="Proteomes" id="UP001501772"/>
    </source>
</evidence>
<feature type="signal peptide" evidence="1">
    <location>
        <begin position="1"/>
        <end position="19"/>
    </location>
</feature>
<keyword evidence="1" id="KW-0732">Signal</keyword>
<comment type="caution">
    <text evidence="2">The sequence shown here is derived from an EMBL/GenBank/DDBJ whole genome shotgun (WGS) entry which is preliminary data.</text>
</comment>
<evidence type="ECO:0000313" key="2">
    <source>
        <dbReference type="EMBL" id="GAA4196290.1"/>
    </source>
</evidence>
<dbReference type="InterPro" id="IPR022298">
    <property type="entry name" value="Conjug_transposon_TraN"/>
</dbReference>